<accession>A0A5B0M6M7</accession>
<name>A0A5B0M6M7_PUCGR</name>
<feature type="compositionally biased region" description="Low complexity" evidence="1">
    <location>
        <begin position="24"/>
        <end position="49"/>
    </location>
</feature>
<gene>
    <name evidence="3" type="primary">NMT1_3</name>
    <name evidence="3" type="ORF">PGT21_022409</name>
    <name evidence="2" type="ORF">PGTUg99_013289</name>
</gene>
<evidence type="ECO:0000313" key="4">
    <source>
        <dbReference type="Proteomes" id="UP000324748"/>
    </source>
</evidence>
<dbReference type="EMBL" id="VSWC01000170">
    <property type="protein sequence ID" value="KAA1071899.1"/>
    <property type="molecule type" value="Genomic_DNA"/>
</dbReference>
<keyword evidence="4" id="KW-1185">Reference proteome</keyword>
<evidence type="ECO:0000313" key="2">
    <source>
        <dbReference type="EMBL" id="KAA1066698.1"/>
    </source>
</evidence>
<dbReference type="AlphaFoldDB" id="A0A5B0M6M7"/>
<dbReference type="Proteomes" id="UP000325313">
    <property type="component" value="Unassembled WGS sequence"/>
</dbReference>
<feature type="region of interest" description="Disordered" evidence="1">
    <location>
        <begin position="22"/>
        <end position="59"/>
    </location>
</feature>
<evidence type="ECO:0000313" key="3">
    <source>
        <dbReference type="EMBL" id="KAA1071899.1"/>
    </source>
</evidence>
<reference evidence="4 5" key="1">
    <citation type="submission" date="2019-05" db="EMBL/GenBank/DDBJ databases">
        <title>Emergence of the Ug99 lineage of the wheat stem rust pathogen through somatic hybridization.</title>
        <authorList>
            <person name="Li F."/>
            <person name="Upadhyaya N.M."/>
            <person name="Sperschneider J."/>
            <person name="Matny O."/>
            <person name="Nguyen-Phuc H."/>
            <person name="Mago R."/>
            <person name="Raley C."/>
            <person name="Miller M.E."/>
            <person name="Silverstein K.A.T."/>
            <person name="Henningsen E."/>
            <person name="Hirsch C.D."/>
            <person name="Visser B."/>
            <person name="Pretorius Z.A."/>
            <person name="Steffenson B.J."/>
            <person name="Schwessinger B."/>
            <person name="Dodds P.N."/>
            <person name="Figueroa M."/>
        </authorList>
    </citation>
    <scope>NUCLEOTIDE SEQUENCE [LARGE SCALE GENOMIC DNA]</scope>
    <source>
        <strain evidence="3">21-0</strain>
        <strain evidence="2 5">Ug99</strain>
    </source>
</reference>
<protein>
    <submittedName>
        <fullName evidence="3">Glycylpeptide N-tetradecanoyltransferase</fullName>
    </submittedName>
</protein>
<sequence>MSSEPEDQGVIEYVLEVLRPCGDSESNQSEAQGAQSASSRAGPSSNYSPPIDTARSYQSIGPSTLPASWPMLSCSLTTPIPSIIIRLLLMLWLL</sequence>
<dbReference type="GO" id="GO:0016740">
    <property type="term" value="F:transferase activity"/>
    <property type="evidence" value="ECO:0007669"/>
    <property type="project" value="UniProtKB-KW"/>
</dbReference>
<dbReference type="Proteomes" id="UP000324748">
    <property type="component" value="Unassembled WGS sequence"/>
</dbReference>
<dbReference type="EMBL" id="VDEP01000509">
    <property type="protein sequence ID" value="KAA1066698.1"/>
    <property type="molecule type" value="Genomic_DNA"/>
</dbReference>
<evidence type="ECO:0000256" key="1">
    <source>
        <dbReference type="SAM" id="MobiDB-lite"/>
    </source>
</evidence>
<comment type="caution">
    <text evidence="3">The sequence shown here is derived from an EMBL/GenBank/DDBJ whole genome shotgun (WGS) entry which is preliminary data.</text>
</comment>
<organism evidence="3 4">
    <name type="scientific">Puccinia graminis f. sp. tritici</name>
    <dbReference type="NCBI Taxonomy" id="56615"/>
    <lineage>
        <taxon>Eukaryota</taxon>
        <taxon>Fungi</taxon>
        <taxon>Dikarya</taxon>
        <taxon>Basidiomycota</taxon>
        <taxon>Pucciniomycotina</taxon>
        <taxon>Pucciniomycetes</taxon>
        <taxon>Pucciniales</taxon>
        <taxon>Pucciniaceae</taxon>
        <taxon>Puccinia</taxon>
    </lineage>
</organism>
<keyword evidence="3" id="KW-0808">Transferase</keyword>
<evidence type="ECO:0000313" key="5">
    <source>
        <dbReference type="Proteomes" id="UP000325313"/>
    </source>
</evidence>
<proteinExistence type="predicted"/>